<proteinExistence type="predicted"/>
<dbReference type="AlphaFoldDB" id="A0A090J0A8"/>
<dbReference type="RefSeq" id="WP_034771174.1">
    <property type="nucleotide sequence ID" value="NZ_CCRF01000064.1"/>
</dbReference>
<organism evidence="1 2">
    <name type="scientific">Caldibacillus thermoamylovorans</name>
    <dbReference type="NCBI Taxonomy" id="35841"/>
    <lineage>
        <taxon>Bacteria</taxon>
        <taxon>Bacillati</taxon>
        <taxon>Bacillota</taxon>
        <taxon>Bacilli</taxon>
        <taxon>Bacillales</taxon>
        <taxon>Bacillaceae</taxon>
        <taxon>Caldibacillus</taxon>
    </lineage>
</organism>
<evidence type="ECO:0000313" key="1">
    <source>
        <dbReference type="EMBL" id="CEE02088.1"/>
    </source>
</evidence>
<dbReference type="Proteomes" id="UP000040576">
    <property type="component" value="Unassembled WGS sequence"/>
</dbReference>
<dbReference type="InterPro" id="IPR020534">
    <property type="entry name" value="Uncharacterised_YqxA"/>
</dbReference>
<gene>
    <name evidence="1" type="ORF">BT1A1_2267</name>
</gene>
<dbReference type="Pfam" id="PF12438">
    <property type="entry name" value="DUF3679"/>
    <property type="match status" value="1"/>
</dbReference>
<protein>
    <submittedName>
        <fullName evidence="1">Putative membrane protein</fullName>
    </submittedName>
</protein>
<evidence type="ECO:0000313" key="2">
    <source>
        <dbReference type="Proteomes" id="UP000040576"/>
    </source>
</evidence>
<name>A0A090J0A8_9BACI</name>
<accession>A0A090J0A8</accession>
<reference evidence="1 2" key="1">
    <citation type="submission" date="2014-07" db="EMBL/GenBank/DDBJ databases">
        <authorList>
            <person name="Wibberg Daniel"/>
        </authorList>
    </citation>
    <scope>NUCLEOTIDE SEQUENCE [LARGE SCALE GENOMIC DNA]</scope>
</reference>
<dbReference type="GeneID" id="92961484"/>
<dbReference type="EMBL" id="CCRF01000064">
    <property type="protein sequence ID" value="CEE02088.1"/>
    <property type="molecule type" value="Genomic_DNA"/>
</dbReference>
<sequence>MFRFLLKTMLLISILFIGVIIGFQEANHGLKEMKGFDDGTFSSVISVQEAEDYGEYEATILGEKVTSHDLEEKKKALEELNTYNLFTDMAKTFTDFLQKMISSLFS</sequence>
<keyword evidence="2" id="KW-1185">Reference proteome</keyword>